<dbReference type="Pfam" id="PF14520">
    <property type="entry name" value="HHH_5"/>
    <property type="match status" value="1"/>
</dbReference>
<comment type="catalytic activity">
    <reaction evidence="8">
        <text>DNA(n) + a 2'-deoxyribonucleoside 5'-triphosphate = DNA(n+1) + diphosphate</text>
        <dbReference type="Rhea" id="RHEA:22508"/>
        <dbReference type="Rhea" id="RHEA-COMP:17339"/>
        <dbReference type="Rhea" id="RHEA-COMP:17340"/>
        <dbReference type="ChEBI" id="CHEBI:33019"/>
        <dbReference type="ChEBI" id="CHEBI:61560"/>
        <dbReference type="ChEBI" id="CHEBI:173112"/>
        <dbReference type="EC" id="2.7.7.7"/>
    </reaction>
</comment>
<reference evidence="12 13" key="1">
    <citation type="submission" date="2016-10" db="EMBL/GenBank/DDBJ databases">
        <authorList>
            <person name="de Groot N.N."/>
        </authorList>
    </citation>
    <scope>NUCLEOTIDE SEQUENCE [LARGE SCALE GENOMIC DNA]</scope>
    <source>
        <strain evidence="12 13">CGMCC 1.6762</strain>
    </source>
</reference>
<dbReference type="PANTHER" id="PTHR36928">
    <property type="entry name" value="PHOSPHATASE YCDX-RELATED"/>
    <property type="match status" value="1"/>
</dbReference>
<evidence type="ECO:0000256" key="5">
    <source>
        <dbReference type="ARBA" id="ARBA00022695"/>
    </source>
</evidence>
<dbReference type="Gene3D" id="3.20.20.140">
    <property type="entry name" value="Metal-dependent hydrolases"/>
    <property type="match status" value="1"/>
</dbReference>
<dbReference type="PANTHER" id="PTHR36928:SF1">
    <property type="entry name" value="PHOSPHATASE YCDX-RELATED"/>
    <property type="match status" value="1"/>
</dbReference>
<dbReference type="PRINTS" id="PR00869">
    <property type="entry name" value="DNAPOLX"/>
</dbReference>
<feature type="domain" description="Helix-hairpin-helix DNA-binding motif class 1" evidence="9">
    <location>
        <begin position="144"/>
        <end position="163"/>
    </location>
</feature>
<keyword evidence="4" id="KW-0808">Transferase</keyword>
<keyword evidence="6" id="KW-0235">DNA replication</keyword>
<dbReference type="Pfam" id="PF14716">
    <property type="entry name" value="HHH_8"/>
    <property type="match status" value="1"/>
</dbReference>
<evidence type="ECO:0000256" key="1">
    <source>
        <dbReference type="ARBA" id="ARBA00001946"/>
    </source>
</evidence>
<dbReference type="STRING" id="426756.SAMN04488126_10964"/>
<dbReference type="Gene3D" id="3.30.210.10">
    <property type="entry name" value="DNA polymerase, thumb domain"/>
    <property type="match status" value="1"/>
</dbReference>
<gene>
    <name evidence="12" type="ORF">SAMN04488126_10964</name>
</gene>
<evidence type="ECO:0000256" key="2">
    <source>
        <dbReference type="ARBA" id="ARBA00012417"/>
    </source>
</evidence>
<dbReference type="Gene3D" id="1.10.150.110">
    <property type="entry name" value="DNA polymerase beta, N-terminal domain-like"/>
    <property type="match status" value="1"/>
</dbReference>
<dbReference type="FunFam" id="3.20.20.140:FF:000047">
    <property type="entry name" value="PHP domain-containing protein"/>
    <property type="match status" value="1"/>
</dbReference>
<dbReference type="SUPFAM" id="SSF81301">
    <property type="entry name" value="Nucleotidyltransferase"/>
    <property type="match status" value="1"/>
</dbReference>
<dbReference type="CDD" id="cd00141">
    <property type="entry name" value="NT_POLXc"/>
    <property type="match status" value="1"/>
</dbReference>
<dbReference type="Proteomes" id="UP000198823">
    <property type="component" value="Unassembled WGS sequence"/>
</dbReference>
<dbReference type="Gene3D" id="1.10.150.20">
    <property type="entry name" value="5' to 3' exonuclease, C-terminal subdomain"/>
    <property type="match status" value="1"/>
</dbReference>
<name>A0A1G7D4A1_9BACL</name>
<dbReference type="CDD" id="cd07436">
    <property type="entry name" value="PHP_PolX"/>
    <property type="match status" value="1"/>
</dbReference>
<dbReference type="InterPro" id="IPR010996">
    <property type="entry name" value="HHH_MUS81"/>
</dbReference>
<dbReference type="GO" id="GO:0005829">
    <property type="term" value="C:cytosol"/>
    <property type="evidence" value="ECO:0007669"/>
    <property type="project" value="TreeGrafter"/>
</dbReference>
<evidence type="ECO:0000313" key="12">
    <source>
        <dbReference type="EMBL" id="SDE46359.1"/>
    </source>
</evidence>
<feature type="domain" description="Helix-hairpin-helix DNA-binding motif class 1" evidence="9">
    <location>
        <begin position="69"/>
        <end position="88"/>
    </location>
</feature>
<dbReference type="InterPro" id="IPR003141">
    <property type="entry name" value="Pol/His_phosphatase_N"/>
</dbReference>
<feature type="domain" description="DNA-directed DNA polymerase X" evidence="11">
    <location>
        <begin position="21"/>
        <end position="334"/>
    </location>
</feature>
<protein>
    <recommendedName>
        <fullName evidence="2">DNA-directed DNA polymerase</fullName>
        <ecNumber evidence="2">2.7.7.7</ecNumber>
    </recommendedName>
</protein>
<dbReference type="InterPro" id="IPR003583">
    <property type="entry name" value="Hlx-hairpin-Hlx_DNA-bd_motif"/>
</dbReference>
<accession>A0A1G7D4A1</accession>
<dbReference type="GO" id="GO:0003677">
    <property type="term" value="F:DNA binding"/>
    <property type="evidence" value="ECO:0007669"/>
    <property type="project" value="InterPro"/>
</dbReference>
<dbReference type="AlphaFoldDB" id="A0A1G7D4A1"/>
<dbReference type="InterPro" id="IPR037160">
    <property type="entry name" value="DNA_Pol_thumb_sf"/>
</dbReference>
<dbReference type="InterPro" id="IPR022312">
    <property type="entry name" value="DNA_pol_X"/>
</dbReference>
<evidence type="ECO:0000259" key="9">
    <source>
        <dbReference type="SMART" id="SM00278"/>
    </source>
</evidence>
<dbReference type="Pfam" id="PF02811">
    <property type="entry name" value="PHP"/>
    <property type="match status" value="1"/>
</dbReference>
<dbReference type="GO" id="GO:0006281">
    <property type="term" value="P:DNA repair"/>
    <property type="evidence" value="ECO:0007669"/>
    <property type="project" value="InterPro"/>
</dbReference>
<dbReference type="SMART" id="SM00483">
    <property type="entry name" value="POLXc"/>
    <property type="match status" value="1"/>
</dbReference>
<dbReference type="Pfam" id="PF14791">
    <property type="entry name" value="DNA_pol_B_thumb"/>
    <property type="match status" value="1"/>
</dbReference>
<dbReference type="InterPro" id="IPR050243">
    <property type="entry name" value="PHP_phosphatase"/>
</dbReference>
<dbReference type="InterPro" id="IPR022311">
    <property type="entry name" value="PolX-like"/>
</dbReference>
<dbReference type="NCBIfam" id="NF006375">
    <property type="entry name" value="PRK08609.1"/>
    <property type="match status" value="1"/>
</dbReference>
<dbReference type="InterPro" id="IPR047967">
    <property type="entry name" value="PolX_PHP"/>
</dbReference>
<dbReference type="SMART" id="SM00278">
    <property type="entry name" value="HhH1"/>
    <property type="match status" value="3"/>
</dbReference>
<evidence type="ECO:0000259" key="10">
    <source>
        <dbReference type="SMART" id="SM00481"/>
    </source>
</evidence>
<evidence type="ECO:0000256" key="6">
    <source>
        <dbReference type="ARBA" id="ARBA00022705"/>
    </source>
</evidence>
<dbReference type="EC" id="2.7.7.7" evidence="2"/>
<comment type="cofactor">
    <cofactor evidence="1">
        <name>Mg(2+)</name>
        <dbReference type="ChEBI" id="CHEBI:18420"/>
    </cofactor>
</comment>
<sequence length="590" mass="65631">MQNESFPSDEGSFLSERGMVTVNKKIIIKTLEEIALHMELLGENPFKVGAFRKAAGVLEQDSRSLSEMDDILSLKGIGKGTGAVITDLIEKGESDLLKELRGQVPGGLIPLLKIPGLGGKKIAKLHGELGIDSAESLRAACEAGEVSKLAGFGKKTEEKILAELDTFGQRPDKLPHWQLEPIVRMIENVLNAIPEVDRYKVTGSYRRTAEMSSDLDFIVVTMEPERVNEALASGLPVNGTAASGEAKLSVTVDAEEPVDVDFRFVTEEQFASAIHHFTGSKDHNVRMRQIAKERGEKISEYGVEQEDGTVLTFSSEKDFFAHFGLPFFPPAVRKDGTELGRADELETLIRPEDIRSDLHMHTVWSDGAESIREMAEACRDLGYSHMVITDHSRYLRVANGLTPERLREQIREIREVDSEMDGITILCGSEMDILPDATLDFDDELLSELDFVIASIHSNFSQPQEKIMERLHAAISNPHVDMIAHPTGRIIGRRDGYSPDVAQLVGWAADYGKILELNANPYRLDLAEEWLELAADKGVPIAINTDAHSVGQLSYMNTGVRYAQRAWLNRDMIVNTWTLERFLSHLGRER</sequence>
<dbReference type="InterPro" id="IPR016195">
    <property type="entry name" value="Pol/histidinol_Pase-like"/>
</dbReference>
<dbReference type="GO" id="GO:0003887">
    <property type="term" value="F:DNA-directed DNA polymerase activity"/>
    <property type="evidence" value="ECO:0007669"/>
    <property type="project" value="UniProtKB-KW"/>
</dbReference>
<evidence type="ECO:0000256" key="4">
    <source>
        <dbReference type="ARBA" id="ARBA00022679"/>
    </source>
</evidence>
<dbReference type="InterPro" id="IPR027421">
    <property type="entry name" value="DNA_pol_lamdba_lyase_dom_sf"/>
</dbReference>
<organism evidence="12 13">
    <name type="scientific">Bhargavaea beijingensis</name>
    <dbReference type="NCBI Taxonomy" id="426756"/>
    <lineage>
        <taxon>Bacteria</taxon>
        <taxon>Bacillati</taxon>
        <taxon>Bacillota</taxon>
        <taxon>Bacilli</taxon>
        <taxon>Bacillales</taxon>
        <taxon>Caryophanaceae</taxon>
        <taxon>Bhargavaea</taxon>
    </lineage>
</organism>
<keyword evidence="3" id="KW-0237">DNA synthesis</keyword>
<feature type="domain" description="Helix-hairpin-helix DNA-binding motif class 1" evidence="9">
    <location>
        <begin position="109"/>
        <end position="128"/>
    </location>
</feature>
<evidence type="ECO:0000313" key="13">
    <source>
        <dbReference type="Proteomes" id="UP000198823"/>
    </source>
</evidence>
<dbReference type="GO" id="GO:0042578">
    <property type="term" value="F:phosphoric ester hydrolase activity"/>
    <property type="evidence" value="ECO:0007669"/>
    <property type="project" value="TreeGrafter"/>
</dbReference>
<proteinExistence type="predicted"/>
<dbReference type="InterPro" id="IPR004013">
    <property type="entry name" value="PHP_dom"/>
</dbReference>
<dbReference type="InterPro" id="IPR029398">
    <property type="entry name" value="PolB_thumb"/>
</dbReference>
<dbReference type="EMBL" id="FNAR01000009">
    <property type="protein sequence ID" value="SDE46359.1"/>
    <property type="molecule type" value="Genomic_DNA"/>
</dbReference>
<dbReference type="PIRSF" id="PIRSF005047">
    <property type="entry name" value="UCP005047_YshC"/>
    <property type="match status" value="1"/>
</dbReference>
<evidence type="ECO:0000256" key="3">
    <source>
        <dbReference type="ARBA" id="ARBA00022634"/>
    </source>
</evidence>
<feature type="domain" description="Polymerase/histidinol phosphatase N-terminal" evidence="10">
    <location>
        <begin position="356"/>
        <end position="435"/>
    </location>
</feature>
<evidence type="ECO:0000256" key="8">
    <source>
        <dbReference type="ARBA" id="ARBA00049244"/>
    </source>
</evidence>
<keyword evidence="7" id="KW-0239">DNA-directed DNA polymerase</keyword>
<dbReference type="SUPFAM" id="SSF47802">
    <property type="entry name" value="DNA polymerase beta, N-terminal domain-like"/>
    <property type="match status" value="1"/>
</dbReference>
<dbReference type="SUPFAM" id="SSF89550">
    <property type="entry name" value="PHP domain-like"/>
    <property type="match status" value="1"/>
</dbReference>
<dbReference type="InterPro" id="IPR043519">
    <property type="entry name" value="NT_sf"/>
</dbReference>
<dbReference type="Gene3D" id="3.30.460.10">
    <property type="entry name" value="Beta Polymerase, domain 2"/>
    <property type="match status" value="1"/>
</dbReference>
<evidence type="ECO:0000259" key="11">
    <source>
        <dbReference type="SMART" id="SM00483"/>
    </source>
</evidence>
<dbReference type="GO" id="GO:0008270">
    <property type="term" value="F:zinc ion binding"/>
    <property type="evidence" value="ECO:0007669"/>
    <property type="project" value="TreeGrafter"/>
</dbReference>
<dbReference type="InterPro" id="IPR002054">
    <property type="entry name" value="DNA-dir_DNA_pol_X"/>
</dbReference>
<evidence type="ECO:0000256" key="7">
    <source>
        <dbReference type="ARBA" id="ARBA00022932"/>
    </source>
</evidence>
<dbReference type="SUPFAM" id="SSF158702">
    <property type="entry name" value="Sec63 N-terminal domain-like"/>
    <property type="match status" value="1"/>
</dbReference>
<keyword evidence="5" id="KW-0548">Nucleotidyltransferase</keyword>
<dbReference type="SMART" id="SM00481">
    <property type="entry name" value="POLIIIAc"/>
    <property type="match status" value="1"/>
</dbReference>